<evidence type="ECO:0000313" key="2">
    <source>
        <dbReference type="Proteomes" id="UP001451303"/>
    </source>
</evidence>
<reference evidence="1 2" key="1">
    <citation type="submission" date="2023-09" db="EMBL/GenBank/DDBJ databases">
        <title>Multi-omics analysis of a traditional fermented food reveals byproduct-associated fungal strains for waste-to-food upcycling.</title>
        <authorList>
            <consortium name="Lawrence Berkeley National Laboratory"/>
            <person name="Rekdal V.M."/>
            <person name="Villalobos-Escobedo J.M."/>
            <person name="Rodriguez-Valeron N."/>
            <person name="Garcia M.O."/>
            <person name="Vasquez D.P."/>
            <person name="Damayanti I."/>
            <person name="Sorensen P.M."/>
            <person name="Baidoo E.E."/>
            <person name="De Carvalho A.C."/>
            <person name="Riley R."/>
            <person name="Lipzen A."/>
            <person name="He G."/>
            <person name="Yan M."/>
            <person name="Haridas S."/>
            <person name="Daum C."/>
            <person name="Yoshinaga Y."/>
            <person name="Ng V."/>
            <person name="Grigoriev I.V."/>
            <person name="Munk R."/>
            <person name="Nuraida L."/>
            <person name="Wijaya C.H."/>
            <person name="Morales P.-C."/>
            <person name="Keasling J.D."/>
        </authorList>
    </citation>
    <scope>NUCLEOTIDE SEQUENCE [LARGE SCALE GENOMIC DNA]</scope>
    <source>
        <strain evidence="1 2">FGSC 2613</strain>
    </source>
</reference>
<keyword evidence="2" id="KW-1185">Reference proteome</keyword>
<comment type="caution">
    <text evidence="1">The sequence shown here is derived from an EMBL/GenBank/DDBJ whole genome shotgun (WGS) entry which is preliminary data.</text>
</comment>
<proteinExistence type="predicted"/>
<dbReference type="Proteomes" id="UP001451303">
    <property type="component" value="Unassembled WGS sequence"/>
</dbReference>
<organism evidence="1 2">
    <name type="scientific">Neurospora intermedia</name>
    <dbReference type="NCBI Taxonomy" id="5142"/>
    <lineage>
        <taxon>Eukaryota</taxon>
        <taxon>Fungi</taxon>
        <taxon>Dikarya</taxon>
        <taxon>Ascomycota</taxon>
        <taxon>Pezizomycotina</taxon>
        <taxon>Sordariomycetes</taxon>
        <taxon>Sordariomycetidae</taxon>
        <taxon>Sordariales</taxon>
        <taxon>Sordariaceae</taxon>
        <taxon>Neurospora</taxon>
    </lineage>
</organism>
<name>A0ABR3D678_NEUIN</name>
<protein>
    <submittedName>
        <fullName evidence="1">Uncharacterized protein</fullName>
    </submittedName>
</protein>
<dbReference type="EMBL" id="JAVLET010000008">
    <property type="protein sequence ID" value="KAL0467758.1"/>
    <property type="molecule type" value="Genomic_DNA"/>
</dbReference>
<gene>
    <name evidence="1" type="ORF">QR685DRAFT_531386</name>
</gene>
<accession>A0ABR3D678</accession>
<evidence type="ECO:0000313" key="1">
    <source>
        <dbReference type="EMBL" id="KAL0467758.1"/>
    </source>
</evidence>
<sequence length="136" mass="14878">MGVLVSSSVSCLASRGYEPRMGKKDQATLQFAIETSKQHHSSSFIPVSKTTYPISSFGSRLTCGQTAKTVLSTFKRTSYRTQQGSFAPAPDSYLEEVFTIGGKPPGLRAFVNLVFTNIQVLFDPAVNQEPAEQQQH</sequence>